<proteinExistence type="predicted"/>
<gene>
    <name evidence="1" type="ORF">A6769_35835</name>
</gene>
<protein>
    <submittedName>
        <fullName evidence="1">Uncharacterized protein</fullName>
    </submittedName>
</protein>
<name>A0A367R136_NOSPU</name>
<evidence type="ECO:0000313" key="1">
    <source>
        <dbReference type="EMBL" id="RCJ29293.1"/>
    </source>
</evidence>
<evidence type="ECO:0000313" key="2">
    <source>
        <dbReference type="Proteomes" id="UP000252085"/>
    </source>
</evidence>
<comment type="caution">
    <text evidence="1">The sequence shown here is derived from an EMBL/GenBank/DDBJ whole genome shotgun (WGS) entry which is preliminary data.</text>
</comment>
<dbReference type="AlphaFoldDB" id="A0A367R136"/>
<sequence>MYSDLLFGDSQKSVAVFGEVEPSLSYRCGRKAVEASGVGIWENALNNFGNLASNVFGFQFQWI</sequence>
<organism evidence="1 2">
    <name type="scientific">Nostoc punctiforme NIES-2108</name>
    <dbReference type="NCBI Taxonomy" id="1356359"/>
    <lineage>
        <taxon>Bacteria</taxon>
        <taxon>Bacillati</taxon>
        <taxon>Cyanobacteriota</taxon>
        <taxon>Cyanophyceae</taxon>
        <taxon>Nostocales</taxon>
        <taxon>Nostocaceae</taxon>
        <taxon>Nostoc</taxon>
    </lineage>
</organism>
<dbReference type="Proteomes" id="UP000252085">
    <property type="component" value="Unassembled WGS sequence"/>
</dbReference>
<dbReference type="EMBL" id="LXQE01000199">
    <property type="protein sequence ID" value="RCJ29293.1"/>
    <property type="molecule type" value="Genomic_DNA"/>
</dbReference>
<accession>A0A367R136</accession>
<reference evidence="1 2" key="1">
    <citation type="submission" date="2016-04" db="EMBL/GenBank/DDBJ databases">
        <authorList>
            <person name="Evans L.H."/>
            <person name="Alamgir A."/>
            <person name="Owens N."/>
            <person name="Weber N.D."/>
            <person name="Virtaneva K."/>
            <person name="Barbian K."/>
            <person name="Babar A."/>
            <person name="Rosenke K."/>
        </authorList>
    </citation>
    <scope>NUCLEOTIDE SEQUENCE [LARGE SCALE GENOMIC DNA]</scope>
    <source>
        <strain evidence="1">NIES-2108</strain>
    </source>
</reference>